<comment type="caution">
    <text evidence="10">The sequence shown here is derived from an EMBL/GenBank/DDBJ whole genome shotgun (WGS) entry which is preliminary data.</text>
</comment>
<dbReference type="GeneID" id="62167283"/>
<keyword evidence="6 8" id="KW-0408">Iron</keyword>
<evidence type="ECO:0000256" key="2">
    <source>
        <dbReference type="ARBA" id="ARBA00010617"/>
    </source>
</evidence>
<comment type="cofactor">
    <cofactor evidence="1 8">
        <name>heme</name>
        <dbReference type="ChEBI" id="CHEBI:30413"/>
    </cofactor>
</comment>
<keyword evidence="11" id="KW-1185">Reference proteome</keyword>
<dbReference type="PROSITE" id="PS00086">
    <property type="entry name" value="CYTOCHROME_P450"/>
    <property type="match status" value="1"/>
</dbReference>
<dbReference type="CDD" id="cd11041">
    <property type="entry name" value="CYP503A1-like"/>
    <property type="match status" value="1"/>
</dbReference>
<dbReference type="GO" id="GO:0016705">
    <property type="term" value="F:oxidoreductase activity, acting on paired donors, with incorporation or reduction of molecular oxygen"/>
    <property type="evidence" value="ECO:0007669"/>
    <property type="project" value="InterPro"/>
</dbReference>
<feature type="binding site" description="axial binding residue" evidence="8">
    <location>
        <position position="931"/>
    </location>
    <ligand>
        <name>heme</name>
        <dbReference type="ChEBI" id="CHEBI:30413"/>
    </ligand>
    <ligandPart>
        <name>Fe</name>
        <dbReference type="ChEBI" id="CHEBI:18248"/>
    </ligandPart>
</feature>
<organism evidence="10 11">
    <name type="scientific">Colletotrichum karsti</name>
    <dbReference type="NCBI Taxonomy" id="1095194"/>
    <lineage>
        <taxon>Eukaryota</taxon>
        <taxon>Fungi</taxon>
        <taxon>Dikarya</taxon>
        <taxon>Ascomycota</taxon>
        <taxon>Pezizomycotina</taxon>
        <taxon>Sordariomycetes</taxon>
        <taxon>Hypocreomycetidae</taxon>
        <taxon>Glomerellales</taxon>
        <taxon>Glomerellaceae</taxon>
        <taxon>Colletotrichum</taxon>
        <taxon>Colletotrichum boninense species complex</taxon>
    </lineage>
</organism>
<dbReference type="OrthoDB" id="10029320at2759"/>
<keyword evidence="9" id="KW-0812">Transmembrane</keyword>
<protein>
    <submittedName>
        <fullName evidence="10">Cytochrome P450</fullName>
    </submittedName>
</protein>
<dbReference type="PRINTS" id="PR00465">
    <property type="entry name" value="EP450IV"/>
</dbReference>
<dbReference type="InterPro" id="IPR017972">
    <property type="entry name" value="Cyt_P450_CS"/>
</dbReference>
<evidence type="ECO:0000256" key="5">
    <source>
        <dbReference type="ARBA" id="ARBA00023002"/>
    </source>
</evidence>
<evidence type="ECO:0000313" key="10">
    <source>
        <dbReference type="EMBL" id="KAF9871078.1"/>
    </source>
</evidence>
<reference evidence="10" key="2">
    <citation type="submission" date="2020-11" db="EMBL/GenBank/DDBJ databases">
        <title>Whole genome sequencing of Colletotrichum sp.</title>
        <authorList>
            <person name="Li H."/>
        </authorList>
    </citation>
    <scope>NUCLEOTIDE SEQUENCE</scope>
    <source>
        <strain evidence="10">CkLH20</strain>
    </source>
</reference>
<evidence type="ECO:0000256" key="1">
    <source>
        <dbReference type="ARBA" id="ARBA00001971"/>
    </source>
</evidence>
<evidence type="ECO:0000256" key="7">
    <source>
        <dbReference type="ARBA" id="ARBA00023033"/>
    </source>
</evidence>
<evidence type="ECO:0000256" key="3">
    <source>
        <dbReference type="ARBA" id="ARBA00022617"/>
    </source>
</evidence>
<evidence type="ECO:0000256" key="8">
    <source>
        <dbReference type="PIRSR" id="PIRSR602403-1"/>
    </source>
</evidence>
<comment type="similarity">
    <text evidence="2">Belongs to the cytochrome P450 family.</text>
</comment>
<feature type="transmembrane region" description="Helical" evidence="9">
    <location>
        <begin position="6"/>
        <end position="26"/>
    </location>
</feature>
<dbReference type="EMBL" id="JAATWM020000048">
    <property type="protein sequence ID" value="KAF9871078.1"/>
    <property type="molecule type" value="Genomic_DNA"/>
</dbReference>
<dbReference type="InterPro" id="IPR001128">
    <property type="entry name" value="Cyt_P450"/>
</dbReference>
<proteinExistence type="inferred from homology"/>
<dbReference type="PANTHER" id="PTHR46206:SF2">
    <property type="entry name" value="CYTOCHROME P450 MONOOXYGENASE AUSG-RELATED"/>
    <property type="match status" value="1"/>
</dbReference>
<dbReference type="RefSeq" id="XP_038740539.1">
    <property type="nucleotide sequence ID" value="XM_038894209.1"/>
</dbReference>
<dbReference type="PANTHER" id="PTHR46206">
    <property type="entry name" value="CYTOCHROME P450"/>
    <property type="match status" value="1"/>
</dbReference>
<dbReference type="GO" id="GO:0020037">
    <property type="term" value="F:heme binding"/>
    <property type="evidence" value="ECO:0007669"/>
    <property type="project" value="InterPro"/>
</dbReference>
<dbReference type="AlphaFoldDB" id="A0A9P6LF35"/>
<accession>A0A9P6LF35</accession>
<dbReference type="InterPro" id="IPR002403">
    <property type="entry name" value="Cyt_P450_E_grp-IV"/>
</dbReference>
<dbReference type="Proteomes" id="UP000781932">
    <property type="component" value="Unassembled WGS sequence"/>
</dbReference>
<dbReference type="Pfam" id="PF00067">
    <property type="entry name" value="p450"/>
    <property type="match status" value="2"/>
</dbReference>
<evidence type="ECO:0000256" key="9">
    <source>
        <dbReference type="SAM" id="Phobius"/>
    </source>
</evidence>
<feature type="transmembrane region" description="Helical" evidence="9">
    <location>
        <begin position="492"/>
        <end position="510"/>
    </location>
</feature>
<dbReference type="GO" id="GO:0004497">
    <property type="term" value="F:monooxygenase activity"/>
    <property type="evidence" value="ECO:0007669"/>
    <property type="project" value="UniProtKB-KW"/>
</dbReference>
<dbReference type="Gene3D" id="1.10.630.10">
    <property type="entry name" value="Cytochrome P450"/>
    <property type="match status" value="2"/>
</dbReference>
<dbReference type="SUPFAM" id="SSF48264">
    <property type="entry name" value="Cytochrome P450"/>
    <property type="match status" value="2"/>
</dbReference>
<reference evidence="10" key="1">
    <citation type="submission" date="2020-03" db="EMBL/GenBank/DDBJ databases">
        <authorList>
            <person name="He L."/>
        </authorList>
    </citation>
    <scope>NUCLEOTIDE SEQUENCE</scope>
    <source>
        <strain evidence="10">CkLH20</strain>
    </source>
</reference>
<evidence type="ECO:0000313" key="11">
    <source>
        <dbReference type="Proteomes" id="UP000781932"/>
    </source>
</evidence>
<evidence type="ECO:0000256" key="4">
    <source>
        <dbReference type="ARBA" id="ARBA00022723"/>
    </source>
</evidence>
<gene>
    <name evidence="10" type="ORF">CkaCkLH20_11495</name>
</gene>
<keyword evidence="4 8" id="KW-0479">Metal-binding</keyword>
<keyword evidence="3 8" id="KW-0349">Heme</keyword>
<dbReference type="GO" id="GO:0005506">
    <property type="term" value="F:iron ion binding"/>
    <property type="evidence" value="ECO:0007669"/>
    <property type="project" value="InterPro"/>
</dbReference>
<keyword evidence="5" id="KW-0560">Oxidoreductase</keyword>
<sequence length="986" mass="112015">MHLTTMHMAIIALAVCGIVYFTVSLYKARSFFRRLQKDGIPMPPHHPILGHLGLMLSIMIALPRDVMPTVVLADQVRKRYPHLDKAFYLDMWPFTGPMLMIISPDLMRQATQGEHSLPKVAFLKNYIKPLSGGHDLVSMEGEEWKRWRDVFRPAFSRATELVPNIVETICVFRDQLVGRAKGRSGVFQLHHSALMLAMDMSGKAIWNHNMNSQKSYNDMADAIVSQLRWLLVDGFMPFASLNFIRPLVHRYNDFRMERYITGVQRRQESSKNEDDCVISRAVSKVRSRPTEKKKSADPYRELGGEAHFNKVIRSQMRFLLLAGYDTTGSTITYVLHILSQHPEVLATVRDEHNKVLGSDVSLAAQQLKDKPHLVNDVPYTTAVIKETLRMYPPTSTLRNGKPGFYLYDREASGATVKYPTEGCIVFGNHHGLHHNPRYWKEPETFLPERFLSSPDDASGLHPLRDAWRPAFIHPTNNGSNAFDTGYQGASSYYITASTIIALLFAAVSFFRGSSKSTPLPWVNKPSTFDFLRMKAKYRFLMGAGDMVKKGFEDYPNSPGFRMVADGGEIVMLAPKYASELKNDHRVDFVKLFLQDFHEGIPGFDFTRDGARDAKILREVTKSQLTHHLSKITDSLSSECIASMQRIFTDREEYHDVELRSSLLDLISRISSKAFLGGDPLYQDEEWLKITTTYAGTVNRAAVMLRLWPRPLRPLVHWILPSCREARTQVSLARRLFEPMVQRRRRAKAEDSNVKFDDTVEWAENAAKGMPYDASAVQLLFSMAAMHTTTDLLTQVILDLAAHPEMLDPLRKEIETVLSEEGGWTKAALHKMKLLDSVLKECQRMKPAAISGLRGILNTDVTLSDGVHLIKGTSIAVSSHLHWDKDVYQNPEKWDGWRFYNLRQKLGMEHRSQLVSSTSPEHMGFGIGTHACPGRFFGAHEVKVALCHFLLKYDWKLAEGSEPQTRTFMWSLVADPKATVSVKRRSV</sequence>
<evidence type="ECO:0000256" key="6">
    <source>
        <dbReference type="ARBA" id="ARBA00023004"/>
    </source>
</evidence>
<keyword evidence="9" id="KW-1133">Transmembrane helix</keyword>
<keyword evidence="9" id="KW-0472">Membrane</keyword>
<dbReference type="InterPro" id="IPR036396">
    <property type="entry name" value="Cyt_P450_sf"/>
</dbReference>
<name>A0A9P6LF35_9PEZI</name>
<dbReference type="PRINTS" id="PR00385">
    <property type="entry name" value="P450"/>
</dbReference>
<keyword evidence="7" id="KW-0503">Monooxygenase</keyword>